<keyword evidence="1" id="KW-1015">Disulfide bond</keyword>
<dbReference type="InParanoid" id="A0A067MJI4"/>
<dbReference type="STRING" id="930990.A0A067MJI4"/>
<name>A0A067MJI4_BOTB1</name>
<gene>
    <name evidence="4" type="ORF">BOTBODRAFT_54595</name>
</gene>
<evidence type="ECO:0000313" key="4">
    <source>
        <dbReference type="EMBL" id="KDQ15719.1"/>
    </source>
</evidence>
<proteinExistence type="predicted"/>
<dbReference type="OrthoDB" id="10263751at2759"/>
<dbReference type="AlphaFoldDB" id="A0A067MJI4"/>
<dbReference type="Gene3D" id="3.40.30.10">
    <property type="entry name" value="Glutaredoxin"/>
    <property type="match status" value="1"/>
</dbReference>
<dbReference type="SUPFAM" id="SSF52833">
    <property type="entry name" value="Thioredoxin-like"/>
    <property type="match status" value="1"/>
</dbReference>
<evidence type="ECO:0000259" key="3">
    <source>
        <dbReference type="PROSITE" id="PS51352"/>
    </source>
</evidence>
<dbReference type="Pfam" id="PF00085">
    <property type="entry name" value="Thioredoxin"/>
    <property type="match status" value="1"/>
</dbReference>
<dbReference type="InterPro" id="IPR036249">
    <property type="entry name" value="Thioredoxin-like_sf"/>
</dbReference>
<evidence type="ECO:0000313" key="5">
    <source>
        <dbReference type="Proteomes" id="UP000027195"/>
    </source>
</evidence>
<dbReference type="PANTHER" id="PTHR46115">
    <property type="entry name" value="THIOREDOXIN-LIKE PROTEIN 1"/>
    <property type="match status" value="1"/>
</dbReference>
<dbReference type="Proteomes" id="UP000027195">
    <property type="component" value="Unassembled WGS sequence"/>
</dbReference>
<sequence length="179" mass="18928">MSTITHLTSSAQLSQILSSAKDKLTVIDFHATWYAIMLCGPCHAIAPKFESLSKEYKQVVFCKCDVDACSEVARTYSVSAMPTFIFLKDGVKVDQVRGADPRALENTIKKHAGTGSSSSATPFSGKGHTLSGSTTSPSPAAAAAEAVGGISSLDPQVKLLLALVGRFVFPRAKLRHNLG</sequence>
<dbReference type="CDD" id="cd02947">
    <property type="entry name" value="TRX_family"/>
    <property type="match status" value="1"/>
</dbReference>
<protein>
    <recommendedName>
        <fullName evidence="3">Thioredoxin domain-containing protein</fullName>
    </recommendedName>
</protein>
<dbReference type="InterPro" id="IPR013766">
    <property type="entry name" value="Thioredoxin_domain"/>
</dbReference>
<keyword evidence="5" id="KW-1185">Reference proteome</keyword>
<feature type="domain" description="Thioredoxin" evidence="3">
    <location>
        <begin position="1"/>
        <end position="113"/>
    </location>
</feature>
<organism evidence="4 5">
    <name type="scientific">Botryobasidium botryosum (strain FD-172 SS1)</name>
    <dbReference type="NCBI Taxonomy" id="930990"/>
    <lineage>
        <taxon>Eukaryota</taxon>
        <taxon>Fungi</taxon>
        <taxon>Dikarya</taxon>
        <taxon>Basidiomycota</taxon>
        <taxon>Agaricomycotina</taxon>
        <taxon>Agaricomycetes</taxon>
        <taxon>Cantharellales</taxon>
        <taxon>Botryobasidiaceae</taxon>
        <taxon>Botryobasidium</taxon>
    </lineage>
</organism>
<reference evidence="5" key="1">
    <citation type="journal article" date="2014" name="Proc. Natl. Acad. Sci. U.S.A.">
        <title>Extensive sampling of basidiomycete genomes demonstrates inadequacy of the white-rot/brown-rot paradigm for wood decay fungi.</title>
        <authorList>
            <person name="Riley R."/>
            <person name="Salamov A.A."/>
            <person name="Brown D.W."/>
            <person name="Nagy L.G."/>
            <person name="Floudas D."/>
            <person name="Held B.W."/>
            <person name="Levasseur A."/>
            <person name="Lombard V."/>
            <person name="Morin E."/>
            <person name="Otillar R."/>
            <person name="Lindquist E.A."/>
            <person name="Sun H."/>
            <person name="LaButti K.M."/>
            <person name="Schmutz J."/>
            <person name="Jabbour D."/>
            <person name="Luo H."/>
            <person name="Baker S.E."/>
            <person name="Pisabarro A.G."/>
            <person name="Walton J.D."/>
            <person name="Blanchette R.A."/>
            <person name="Henrissat B."/>
            <person name="Martin F."/>
            <person name="Cullen D."/>
            <person name="Hibbett D.S."/>
            <person name="Grigoriev I.V."/>
        </authorList>
    </citation>
    <scope>NUCLEOTIDE SEQUENCE [LARGE SCALE GENOMIC DNA]</scope>
    <source>
        <strain evidence="5">FD-172 SS1</strain>
    </source>
</reference>
<evidence type="ECO:0000256" key="2">
    <source>
        <dbReference type="SAM" id="MobiDB-lite"/>
    </source>
</evidence>
<dbReference type="HOGENOM" id="CLU_090389_1_1_1"/>
<dbReference type="EMBL" id="KL198031">
    <property type="protein sequence ID" value="KDQ15719.1"/>
    <property type="molecule type" value="Genomic_DNA"/>
</dbReference>
<evidence type="ECO:0000256" key="1">
    <source>
        <dbReference type="ARBA" id="ARBA00023157"/>
    </source>
</evidence>
<feature type="region of interest" description="Disordered" evidence="2">
    <location>
        <begin position="109"/>
        <end position="138"/>
    </location>
</feature>
<accession>A0A067MJI4</accession>
<dbReference type="PROSITE" id="PS51352">
    <property type="entry name" value="THIOREDOXIN_2"/>
    <property type="match status" value="1"/>
</dbReference>